<dbReference type="WBParaSite" id="SMUV_0000412701-mRNA-1">
    <property type="protein sequence ID" value="SMUV_0000412701-mRNA-1"/>
    <property type="gene ID" value="SMUV_0000412701"/>
</dbReference>
<reference evidence="3" key="1">
    <citation type="submission" date="2017-02" db="UniProtKB">
        <authorList>
            <consortium name="WormBaseParasite"/>
        </authorList>
    </citation>
    <scope>IDENTIFICATION</scope>
</reference>
<protein>
    <submittedName>
        <fullName evidence="3">Secreted protein</fullName>
    </submittedName>
</protein>
<proteinExistence type="predicted"/>
<keyword evidence="2" id="KW-1185">Reference proteome</keyword>
<accession>A0A0N5AI91</accession>
<dbReference type="AlphaFoldDB" id="A0A0N5AI91"/>
<evidence type="ECO:0000313" key="2">
    <source>
        <dbReference type="Proteomes" id="UP000046393"/>
    </source>
</evidence>
<evidence type="ECO:0000256" key="1">
    <source>
        <dbReference type="SAM" id="Phobius"/>
    </source>
</evidence>
<organism evidence="2 3">
    <name type="scientific">Syphacia muris</name>
    <dbReference type="NCBI Taxonomy" id="451379"/>
    <lineage>
        <taxon>Eukaryota</taxon>
        <taxon>Metazoa</taxon>
        <taxon>Ecdysozoa</taxon>
        <taxon>Nematoda</taxon>
        <taxon>Chromadorea</taxon>
        <taxon>Rhabditida</taxon>
        <taxon>Spirurina</taxon>
        <taxon>Oxyuridomorpha</taxon>
        <taxon>Oxyuroidea</taxon>
        <taxon>Oxyuridae</taxon>
        <taxon>Syphacia</taxon>
    </lineage>
</organism>
<keyword evidence="1" id="KW-0812">Transmembrane</keyword>
<sequence>MFGFALFALSQGHLKHTANRNLSHFSGNVHESKVAPRIHDLQLCSSMTCYESTVADVSVAVIAAVVVVVTVITMELEVMNRPSLSKKYKLDRCRLQKEEEIDITTTDRKCTISRFFIRNVTSDMKSSNFEIMI</sequence>
<keyword evidence="1" id="KW-1133">Transmembrane helix</keyword>
<dbReference type="Proteomes" id="UP000046393">
    <property type="component" value="Unplaced"/>
</dbReference>
<evidence type="ECO:0000313" key="3">
    <source>
        <dbReference type="WBParaSite" id="SMUV_0000412701-mRNA-1"/>
    </source>
</evidence>
<keyword evidence="1" id="KW-0472">Membrane</keyword>
<feature type="transmembrane region" description="Helical" evidence="1">
    <location>
        <begin position="57"/>
        <end position="79"/>
    </location>
</feature>
<name>A0A0N5AI91_9BILA</name>